<reference evidence="2 3" key="1">
    <citation type="submission" date="2019-03" db="EMBL/GenBank/DDBJ databases">
        <title>Deep-cultivation of Planctomycetes and their phenomic and genomic characterization uncovers novel biology.</title>
        <authorList>
            <person name="Wiegand S."/>
            <person name="Jogler M."/>
            <person name="Boedeker C."/>
            <person name="Pinto D."/>
            <person name="Vollmers J."/>
            <person name="Rivas-Marin E."/>
            <person name="Kohn T."/>
            <person name="Peeters S.H."/>
            <person name="Heuer A."/>
            <person name="Rast P."/>
            <person name="Oberbeckmann S."/>
            <person name="Bunk B."/>
            <person name="Jeske O."/>
            <person name="Meyerdierks A."/>
            <person name="Storesund J.E."/>
            <person name="Kallscheuer N."/>
            <person name="Luecker S."/>
            <person name="Lage O.M."/>
            <person name="Pohl T."/>
            <person name="Merkel B.J."/>
            <person name="Hornburger P."/>
            <person name="Mueller R.-W."/>
            <person name="Bruemmer F."/>
            <person name="Labrenz M."/>
            <person name="Spormann A.M."/>
            <person name="Op den Camp H."/>
            <person name="Overmann J."/>
            <person name="Amann R."/>
            <person name="Jetten M.S.M."/>
            <person name="Mascher T."/>
            <person name="Medema M.H."/>
            <person name="Devos D.P."/>
            <person name="Kaster A.-K."/>
            <person name="Ovreas L."/>
            <person name="Rohde M."/>
            <person name="Galperin M.Y."/>
            <person name="Jogler C."/>
        </authorList>
    </citation>
    <scope>NUCLEOTIDE SEQUENCE [LARGE SCALE GENOMIC DNA]</scope>
    <source>
        <strain evidence="2 3">V144</strain>
    </source>
</reference>
<evidence type="ECO:0000313" key="2">
    <source>
        <dbReference type="EMBL" id="QDT94969.1"/>
    </source>
</evidence>
<keyword evidence="1" id="KW-1133">Transmembrane helix</keyword>
<proteinExistence type="predicted"/>
<evidence type="ECO:0000313" key="3">
    <source>
        <dbReference type="Proteomes" id="UP000318704"/>
    </source>
</evidence>
<accession>A0A517VPP3</accession>
<dbReference type="AlphaFoldDB" id="A0A517VPP3"/>
<gene>
    <name evidence="2" type="ORF">V144x_04030</name>
</gene>
<organism evidence="2 3">
    <name type="scientific">Gimesia aquarii</name>
    <dbReference type="NCBI Taxonomy" id="2527964"/>
    <lineage>
        <taxon>Bacteria</taxon>
        <taxon>Pseudomonadati</taxon>
        <taxon>Planctomycetota</taxon>
        <taxon>Planctomycetia</taxon>
        <taxon>Planctomycetales</taxon>
        <taxon>Planctomycetaceae</taxon>
        <taxon>Gimesia</taxon>
    </lineage>
</organism>
<keyword evidence="1" id="KW-0472">Membrane</keyword>
<feature type="transmembrane region" description="Helical" evidence="1">
    <location>
        <begin position="6"/>
        <end position="28"/>
    </location>
</feature>
<dbReference type="EMBL" id="CP037920">
    <property type="protein sequence ID" value="QDT94969.1"/>
    <property type="molecule type" value="Genomic_DNA"/>
</dbReference>
<name>A0A517VPP3_9PLAN</name>
<sequence length="114" mass="12911">MPTFQVRVIILTLFGAVMYASYIGLTLWNKSDFCCGWGTHYRQLSVKHKNEQQKAIAENRPDDAEIYRVYAKASSLIADKYHRVASNPLLPYPKVPLITEAELGADPNILNGRQ</sequence>
<dbReference type="Proteomes" id="UP000318704">
    <property type="component" value="Chromosome"/>
</dbReference>
<dbReference type="KEGG" id="gaw:V144x_04030"/>
<evidence type="ECO:0000256" key="1">
    <source>
        <dbReference type="SAM" id="Phobius"/>
    </source>
</evidence>
<keyword evidence="1" id="KW-0812">Transmembrane</keyword>
<protein>
    <submittedName>
        <fullName evidence="2">Uncharacterized protein</fullName>
    </submittedName>
</protein>